<reference evidence="4" key="1">
    <citation type="submission" date="2024-07" db="EMBL/GenBank/DDBJ databases">
        <title>Two chromosome-level genome assemblies of Korean endemic species Abeliophyllum distichum and Forsythia ovata (Oleaceae).</title>
        <authorList>
            <person name="Jang H."/>
        </authorList>
    </citation>
    <scope>NUCLEOTIDE SEQUENCE [LARGE SCALE GENOMIC DNA]</scope>
</reference>
<dbReference type="EMBL" id="JBFOLJ010000050">
    <property type="protein sequence ID" value="KAL2456872.1"/>
    <property type="molecule type" value="Genomic_DNA"/>
</dbReference>
<dbReference type="PANTHER" id="PTHR12416">
    <property type="entry name" value="RRNA-PROCESSING PROTEIN UTP23 HOMOLOG"/>
    <property type="match status" value="1"/>
</dbReference>
<dbReference type="Pfam" id="PF24779">
    <property type="entry name" value="UTP23_sensor"/>
    <property type="match status" value="1"/>
</dbReference>
<keyword evidence="4" id="KW-1185">Reference proteome</keyword>
<name>A0ABD1NZ33_9LAMI</name>
<dbReference type="AlphaFoldDB" id="A0ABD1NZ33"/>
<evidence type="ECO:0000313" key="3">
    <source>
        <dbReference type="EMBL" id="KAL2456872.1"/>
    </source>
</evidence>
<gene>
    <name evidence="3" type="ORF">Fot_56627</name>
</gene>
<proteinExistence type="predicted"/>
<dbReference type="Gene3D" id="3.40.50.1010">
    <property type="entry name" value="5'-nuclease"/>
    <property type="match status" value="1"/>
</dbReference>
<feature type="compositionally biased region" description="Basic residues" evidence="1">
    <location>
        <begin position="195"/>
        <end position="207"/>
    </location>
</feature>
<sequence>MKVKKQKRHRRAVRFFTACFGFREPFKVLCDGTFVYHLLANRITPADTALANTLGATVKIFTTRCCKALASHILNRLMLPDAELRKKMQEIPGVPVIYALRNSLFLERPSGLQHQFAKAAEEERSHMTKLEYKMLKKKKKVAIEEAADAFDANESDVDHMLDTVVKANIKRDRTNVKDQVRFNRNKAKGPNPLSCRKKKTDGKKKTDRNKNASSEKMGLPYQKKFQMGMSMPSPLSGPPDTSWKGKKNGQRDTRNKGRKKHGGIVLLANESIKHKNTKMVMDAWYSISKHIINEPNEAMFTEKALWLPRIQIKFLLKRNGILTRSLPQRHFDILLSLLIRSAVLSVETSGHS</sequence>
<evidence type="ECO:0000259" key="2">
    <source>
        <dbReference type="Pfam" id="PF24779"/>
    </source>
</evidence>
<organism evidence="3 4">
    <name type="scientific">Forsythia ovata</name>
    <dbReference type="NCBI Taxonomy" id="205694"/>
    <lineage>
        <taxon>Eukaryota</taxon>
        <taxon>Viridiplantae</taxon>
        <taxon>Streptophyta</taxon>
        <taxon>Embryophyta</taxon>
        <taxon>Tracheophyta</taxon>
        <taxon>Spermatophyta</taxon>
        <taxon>Magnoliopsida</taxon>
        <taxon>eudicotyledons</taxon>
        <taxon>Gunneridae</taxon>
        <taxon>Pentapetalae</taxon>
        <taxon>asterids</taxon>
        <taxon>lamiids</taxon>
        <taxon>Lamiales</taxon>
        <taxon>Oleaceae</taxon>
        <taxon>Forsythieae</taxon>
        <taxon>Forsythia</taxon>
    </lineage>
</organism>
<evidence type="ECO:0000256" key="1">
    <source>
        <dbReference type="SAM" id="MobiDB-lite"/>
    </source>
</evidence>
<feature type="domain" description="UTP23 sensor motif region" evidence="2">
    <location>
        <begin position="184"/>
        <end position="199"/>
    </location>
</feature>
<feature type="region of interest" description="Disordered" evidence="1">
    <location>
        <begin position="175"/>
        <end position="260"/>
    </location>
</feature>
<protein>
    <submittedName>
        <fullName evidence="3">rRNA-proCES</fullName>
    </submittedName>
</protein>
<dbReference type="InterPro" id="IPR057776">
    <property type="entry name" value="UTP23_sensor"/>
</dbReference>
<comment type="caution">
    <text evidence="3">The sequence shown here is derived from an EMBL/GenBank/DDBJ whole genome shotgun (WGS) entry which is preliminary data.</text>
</comment>
<accession>A0ABD1NZ33</accession>
<dbReference type="Proteomes" id="UP001604277">
    <property type="component" value="Unassembled WGS sequence"/>
</dbReference>
<evidence type="ECO:0000313" key="4">
    <source>
        <dbReference type="Proteomes" id="UP001604277"/>
    </source>
</evidence>